<evidence type="ECO:0000313" key="3">
    <source>
        <dbReference type="EMBL" id="AUQ23080.1"/>
    </source>
</evidence>
<dbReference type="EMBL" id="KY563017">
    <property type="protein sequence ID" value="AUQ23080.1"/>
    <property type="molecule type" value="mRNA"/>
</dbReference>
<feature type="compositionally biased region" description="Basic and acidic residues" evidence="1">
    <location>
        <begin position="194"/>
        <end position="207"/>
    </location>
</feature>
<sequence>MATTTRTKDRALAKDKRGTSPSNSQTTHSQRCSSRHNNNTCTDRGKSSPAPATEKPMPNYLKPTISSRINEPVKLGNKKINNTHEDNHKLLRRRSFDKPPSASPRGQKALISPGPRDRGGSAPAPAVPRERKITVRSSSFGRNTVTTTKPVTPKAVRPPPVVSKPTKTKSTSFVNKKDTSSNYASSSSSRKSSSCRDTKQAMDHEATPEEDLVEEVEEVVKVESETSEALSDVNVPKSEIDHDDQEDVRVVESNEDEKIYSCDISTCTSEDQNVIPEPHIDDHQVKTDTQQEDDKEKISTEESHDGGLQEESVIEEEAKSLKESEDKGKEDDDHKNIVNESAEDDNKEVEEEVKLQHGQEALSQENKAKPKEGEDRLEGGCEEAINKQDDDKAAANVVVVSKVQEGQGKKESPSAAYNDVIEETASKLLEKKKNKVKALVGAFETVIDYESASSK</sequence>
<proteinExistence type="evidence at transcript level"/>
<dbReference type="AlphaFoldDB" id="A0A2I7FQG9"/>
<feature type="compositionally biased region" description="Basic and acidic residues" evidence="1">
    <location>
        <begin position="316"/>
        <end position="337"/>
    </location>
</feature>
<reference evidence="3" key="1">
    <citation type="submission" date="2017-02" db="EMBL/GenBank/DDBJ databases">
        <authorList>
            <person name="Peterson S.W."/>
        </authorList>
    </citation>
    <scope>NUCLEOTIDE SEQUENCE</scope>
</reference>
<feature type="region of interest" description="Disordered" evidence="1">
    <location>
        <begin position="1"/>
        <end position="254"/>
    </location>
</feature>
<dbReference type="PANTHER" id="PTHR33349">
    <property type="entry name" value="EMB|CAB62594.1"/>
    <property type="match status" value="1"/>
</dbReference>
<dbReference type="SMART" id="SM01054">
    <property type="entry name" value="CaM_binding"/>
    <property type="match status" value="1"/>
</dbReference>
<feature type="compositionally biased region" description="Basic and acidic residues" evidence="1">
    <location>
        <begin position="1"/>
        <end position="18"/>
    </location>
</feature>
<accession>A0A2I7FQG9</accession>
<dbReference type="Pfam" id="PF07839">
    <property type="entry name" value="CaM_binding"/>
    <property type="match status" value="1"/>
</dbReference>
<feature type="compositionally biased region" description="Acidic residues" evidence="1">
    <location>
        <begin position="341"/>
        <end position="351"/>
    </location>
</feature>
<dbReference type="GO" id="GO:0005516">
    <property type="term" value="F:calmodulin binding"/>
    <property type="evidence" value="ECO:0007669"/>
    <property type="project" value="InterPro"/>
</dbReference>
<feature type="compositionally biased region" description="Basic and acidic residues" evidence="1">
    <location>
        <begin position="82"/>
        <end position="97"/>
    </location>
</feature>
<protein>
    <submittedName>
        <fullName evidence="3">Calmodulin binding protein</fullName>
    </submittedName>
</protein>
<feature type="compositionally biased region" description="Basic and acidic residues" evidence="1">
    <location>
        <begin position="366"/>
        <end position="381"/>
    </location>
</feature>
<dbReference type="InterPro" id="IPR012417">
    <property type="entry name" value="CaM-bd_dom_pln"/>
</dbReference>
<feature type="compositionally biased region" description="Low complexity" evidence="1">
    <location>
        <begin position="144"/>
        <end position="155"/>
    </location>
</feature>
<organism evidence="3">
    <name type="scientific">Citrus maxima</name>
    <name type="common">Pomelo</name>
    <name type="synonym">Citrus grandis</name>
    <dbReference type="NCBI Taxonomy" id="37334"/>
    <lineage>
        <taxon>Eukaryota</taxon>
        <taxon>Viridiplantae</taxon>
        <taxon>Streptophyta</taxon>
        <taxon>Embryophyta</taxon>
        <taxon>Tracheophyta</taxon>
        <taxon>Spermatophyta</taxon>
        <taxon>Magnoliopsida</taxon>
        <taxon>eudicotyledons</taxon>
        <taxon>Gunneridae</taxon>
        <taxon>Pentapetalae</taxon>
        <taxon>rosids</taxon>
        <taxon>malvids</taxon>
        <taxon>Sapindales</taxon>
        <taxon>Rutaceae</taxon>
        <taxon>Aurantioideae</taxon>
        <taxon>Citrus</taxon>
    </lineage>
</organism>
<feature type="region of interest" description="Disordered" evidence="1">
    <location>
        <begin position="268"/>
        <end position="381"/>
    </location>
</feature>
<feature type="compositionally biased region" description="Basic and acidic residues" evidence="1">
    <location>
        <begin position="292"/>
        <end position="307"/>
    </location>
</feature>
<feature type="compositionally biased region" description="Polar residues" evidence="1">
    <location>
        <begin position="19"/>
        <end position="42"/>
    </location>
</feature>
<evidence type="ECO:0000259" key="2">
    <source>
        <dbReference type="SMART" id="SM01054"/>
    </source>
</evidence>
<feature type="compositionally biased region" description="Acidic residues" evidence="1">
    <location>
        <begin position="208"/>
        <end position="217"/>
    </location>
</feature>
<evidence type="ECO:0000256" key="1">
    <source>
        <dbReference type="SAM" id="MobiDB-lite"/>
    </source>
</evidence>
<name>A0A2I7FQG9_CITMA</name>
<dbReference type="PANTHER" id="PTHR33349:SF20">
    <property type="entry name" value="CHROMO DOMAIN CEC-LIKE PROTEIN"/>
    <property type="match status" value="1"/>
</dbReference>
<feature type="domain" description="Calmodulin-binding" evidence="2">
    <location>
        <begin position="332"/>
        <end position="448"/>
    </location>
</feature>
<feature type="compositionally biased region" description="Low complexity" evidence="1">
    <location>
        <begin position="163"/>
        <end position="192"/>
    </location>
</feature>